<dbReference type="InterPro" id="IPR011761">
    <property type="entry name" value="ATP-grasp"/>
</dbReference>
<dbReference type="AlphaFoldDB" id="A0A518D5A2"/>
<dbReference type="GO" id="GO:0005524">
    <property type="term" value="F:ATP binding"/>
    <property type="evidence" value="ECO:0007669"/>
    <property type="project" value="UniProtKB-UniRule"/>
</dbReference>
<feature type="domain" description="ATP-grasp" evidence="2">
    <location>
        <begin position="299"/>
        <end position="489"/>
    </location>
</feature>
<dbReference type="Gene3D" id="3.30.470.20">
    <property type="entry name" value="ATP-grasp fold, B domain"/>
    <property type="match status" value="1"/>
</dbReference>
<dbReference type="Gene3D" id="3.30.1490.20">
    <property type="entry name" value="ATP-grasp fold, A domain"/>
    <property type="match status" value="1"/>
</dbReference>
<keyword evidence="4" id="KW-1185">Reference proteome</keyword>
<dbReference type="SUPFAM" id="SSF56059">
    <property type="entry name" value="Glutathione synthetase ATP-binding domain-like"/>
    <property type="match status" value="1"/>
</dbReference>
<evidence type="ECO:0000313" key="3">
    <source>
        <dbReference type="EMBL" id="QDU86639.1"/>
    </source>
</evidence>
<evidence type="ECO:0000256" key="1">
    <source>
        <dbReference type="PROSITE-ProRule" id="PRU00409"/>
    </source>
</evidence>
<keyword evidence="1" id="KW-0547">Nucleotide-binding</keyword>
<keyword evidence="3" id="KW-0436">Ligase</keyword>
<keyword evidence="1" id="KW-0067">ATP-binding</keyword>
<protein>
    <submittedName>
        <fullName evidence="3">Alpha-aminoadipate--LysW ligase LysX</fullName>
        <ecNumber evidence="3">6.3.2.-</ecNumber>
    </submittedName>
</protein>
<dbReference type="GO" id="GO:0046872">
    <property type="term" value="F:metal ion binding"/>
    <property type="evidence" value="ECO:0007669"/>
    <property type="project" value="InterPro"/>
</dbReference>
<dbReference type="Gene3D" id="3.40.50.20">
    <property type="match status" value="1"/>
</dbReference>
<accession>A0A518D5A2</accession>
<dbReference type="InterPro" id="IPR025839">
    <property type="entry name" value="RLAN_dom"/>
</dbReference>
<evidence type="ECO:0000259" key="2">
    <source>
        <dbReference type="PROSITE" id="PS50975"/>
    </source>
</evidence>
<dbReference type="PANTHER" id="PTHR21621:SF0">
    <property type="entry name" value="BETA-CITRYLGLUTAMATE SYNTHASE B-RELATED"/>
    <property type="match status" value="1"/>
</dbReference>
<dbReference type="EMBL" id="CP036290">
    <property type="protein sequence ID" value="QDU86639.1"/>
    <property type="molecule type" value="Genomic_DNA"/>
</dbReference>
<evidence type="ECO:0000313" key="4">
    <source>
        <dbReference type="Proteomes" id="UP000319342"/>
    </source>
</evidence>
<dbReference type="EC" id="6.3.2.-" evidence="3"/>
<proteinExistence type="predicted"/>
<organism evidence="3 4">
    <name type="scientific">Rohdeia mirabilis</name>
    <dbReference type="NCBI Taxonomy" id="2528008"/>
    <lineage>
        <taxon>Bacteria</taxon>
        <taxon>Pseudomonadati</taxon>
        <taxon>Planctomycetota</taxon>
        <taxon>Planctomycetia</taxon>
        <taxon>Planctomycetia incertae sedis</taxon>
        <taxon>Rohdeia</taxon>
    </lineage>
</organism>
<reference evidence="3 4" key="1">
    <citation type="submission" date="2019-02" db="EMBL/GenBank/DDBJ databases">
        <title>Deep-cultivation of Planctomycetes and their phenomic and genomic characterization uncovers novel biology.</title>
        <authorList>
            <person name="Wiegand S."/>
            <person name="Jogler M."/>
            <person name="Boedeker C."/>
            <person name="Pinto D."/>
            <person name="Vollmers J."/>
            <person name="Rivas-Marin E."/>
            <person name="Kohn T."/>
            <person name="Peeters S.H."/>
            <person name="Heuer A."/>
            <person name="Rast P."/>
            <person name="Oberbeckmann S."/>
            <person name="Bunk B."/>
            <person name="Jeske O."/>
            <person name="Meyerdierks A."/>
            <person name="Storesund J.E."/>
            <person name="Kallscheuer N."/>
            <person name="Luecker S."/>
            <person name="Lage O.M."/>
            <person name="Pohl T."/>
            <person name="Merkel B.J."/>
            <person name="Hornburger P."/>
            <person name="Mueller R.-W."/>
            <person name="Bruemmer F."/>
            <person name="Labrenz M."/>
            <person name="Spormann A.M."/>
            <person name="Op den Camp H."/>
            <person name="Overmann J."/>
            <person name="Amann R."/>
            <person name="Jetten M.S.M."/>
            <person name="Mascher T."/>
            <person name="Medema M.H."/>
            <person name="Devos D.P."/>
            <person name="Kaster A.-K."/>
            <person name="Ovreas L."/>
            <person name="Rohde M."/>
            <person name="Galperin M.Y."/>
            <person name="Jogler C."/>
        </authorList>
    </citation>
    <scope>NUCLEOTIDE SEQUENCE [LARGE SCALE GENOMIC DNA]</scope>
    <source>
        <strain evidence="3 4">Pla163</strain>
    </source>
</reference>
<sequence>MNTSIRTIVVVSRAGDWPMDTEGVEVVLAHDYLTNGAWTKERGVRVFNLCRSYRYQTEGYYVSLLAAARRHRPFPDLLTVLDMKSRALVRSAADEIEELTRKSFDELRSQTFELSIYFGQNTAARHERLARKLFSLFPAPLMRAWFQRTEEGEPGKEEVRWILTRVAPIALRDVPESHRSFALGAAQEYFARPRSRSRQTQRAPYALAILVDPEEELAPSDPKALLRFERAATKAGFEVESIGRDDYGRLAEFDALFIRETTAVNHHTFRFAQRAEAEGLVVIDDPQSILRCTNKVFQTEALELKGVPIPKTWITATADPVEVEKRIGFPCVLKVPDSAFSQGVVRCDDAEALVLAATRMLSASDLVLVQAYTPSDFDWRLGVFAGEPLYACRYFMARGHWQIVKKEDKGKYSYGKVETVPLEDVPPSVLKIGLKAASTIGDGLYGVDLKQLGTKVVVTEVNDNPNLNAGCEDAVLGDKLWAKLAEGFRTRVEARRGTR</sequence>
<gene>
    <name evidence="3" type="primary">lysX</name>
    <name evidence="3" type="ORF">Pla163_37900</name>
</gene>
<dbReference type="Proteomes" id="UP000319342">
    <property type="component" value="Chromosome"/>
</dbReference>
<dbReference type="InterPro" id="IPR013815">
    <property type="entry name" value="ATP_grasp_subdomain_1"/>
</dbReference>
<dbReference type="GO" id="GO:0005737">
    <property type="term" value="C:cytoplasm"/>
    <property type="evidence" value="ECO:0007669"/>
    <property type="project" value="TreeGrafter"/>
</dbReference>
<dbReference type="PANTHER" id="PTHR21621">
    <property type="entry name" value="RIBOSOMAL PROTEIN S6 MODIFICATION PROTEIN"/>
    <property type="match status" value="1"/>
</dbReference>
<dbReference type="Pfam" id="PF14401">
    <property type="entry name" value="RLAN"/>
    <property type="match status" value="1"/>
</dbReference>
<dbReference type="RefSeq" id="WP_419186139.1">
    <property type="nucleotide sequence ID" value="NZ_CP036290.1"/>
</dbReference>
<name>A0A518D5A2_9BACT</name>
<dbReference type="PROSITE" id="PS50975">
    <property type="entry name" value="ATP_GRASP"/>
    <property type="match status" value="1"/>
</dbReference>
<dbReference type="GO" id="GO:0016879">
    <property type="term" value="F:ligase activity, forming carbon-nitrogen bonds"/>
    <property type="evidence" value="ECO:0007669"/>
    <property type="project" value="TreeGrafter"/>
</dbReference>